<dbReference type="PANTHER" id="PTHR42760">
    <property type="entry name" value="SHORT-CHAIN DEHYDROGENASES/REDUCTASES FAMILY MEMBER"/>
    <property type="match status" value="1"/>
</dbReference>
<dbReference type="InterPro" id="IPR020904">
    <property type="entry name" value="Sc_DH/Rdtase_CS"/>
</dbReference>
<organism evidence="4 5">
    <name type="scientific">Caballeronia udeis</name>
    <dbReference type="NCBI Taxonomy" id="1232866"/>
    <lineage>
        <taxon>Bacteria</taxon>
        <taxon>Pseudomonadati</taxon>
        <taxon>Pseudomonadota</taxon>
        <taxon>Betaproteobacteria</taxon>
        <taxon>Burkholderiales</taxon>
        <taxon>Burkholderiaceae</taxon>
        <taxon>Caballeronia</taxon>
    </lineage>
</organism>
<evidence type="ECO:0000313" key="4">
    <source>
        <dbReference type="EMBL" id="SAL51818.1"/>
    </source>
</evidence>
<dbReference type="Gene3D" id="3.40.50.720">
    <property type="entry name" value="NAD(P)-binding Rossmann-like Domain"/>
    <property type="match status" value="1"/>
</dbReference>
<dbReference type="Pfam" id="PF13561">
    <property type="entry name" value="adh_short_C2"/>
    <property type="match status" value="1"/>
</dbReference>
<dbReference type="InterPro" id="IPR036291">
    <property type="entry name" value="NAD(P)-bd_dom_sf"/>
</dbReference>
<comment type="similarity">
    <text evidence="1">Belongs to the short-chain dehydrogenases/reductases (SDR) family.</text>
</comment>
<name>A0A158I5F8_9BURK</name>
<dbReference type="SUPFAM" id="SSF51735">
    <property type="entry name" value="NAD(P)-binding Rossmann-fold domains"/>
    <property type="match status" value="1"/>
</dbReference>
<evidence type="ECO:0000256" key="2">
    <source>
        <dbReference type="ARBA" id="ARBA00023002"/>
    </source>
</evidence>
<accession>A0A158I5F8</accession>
<dbReference type="Proteomes" id="UP000054683">
    <property type="component" value="Unassembled WGS sequence"/>
</dbReference>
<dbReference type="InterPro" id="IPR002347">
    <property type="entry name" value="SDR_fam"/>
</dbReference>
<dbReference type="PROSITE" id="PS00061">
    <property type="entry name" value="ADH_SHORT"/>
    <property type="match status" value="1"/>
</dbReference>
<dbReference type="SMART" id="SM00822">
    <property type="entry name" value="PKS_KR"/>
    <property type="match status" value="1"/>
</dbReference>
<protein>
    <submittedName>
        <fullName evidence="4">3-alpha-hydroxysteroid dehydrogenase</fullName>
    </submittedName>
</protein>
<dbReference type="PRINTS" id="PR00081">
    <property type="entry name" value="GDHRDH"/>
</dbReference>
<sequence>MQAIFEESRSTRPSLEGKVAIVTGANGGIGSAIAQQFLADGALVVLTDLAQSGEQLSSLGKRAIFLEHDVSQEQARSEVVERALSRFRKIDVLVNAAGIHRHGVMTDTTVASMEALFRVNQLGTFLGMRAVVDAFASNRHGAIVNISSCLATRGVPGQFAYAASKWAVRGMTKNAALELASLNIRVNAVMPGPTDTPMFRGLPEADQSAIAAMIPFGRVARPDEIAAAVAFLSSDAAGYISGAELEVDGAVFA</sequence>
<dbReference type="EMBL" id="FCOK02000041">
    <property type="protein sequence ID" value="SAL51818.1"/>
    <property type="molecule type" value="Genomic_DNA"/>
</dbReference>
<dbReference type="InterPro" id="IPR057326">
    <property type="entry name" value="KR_dom"/>
</dbReference>
<dbReference type="AlphaFoldDB" id="A0A158I5F8"/>
<keyword evidence="2" id="KW-0560">Oxidoreductase</keyword>
<dbReference type="FunFam" id="3.40.50.720:FF:000084">
    <property type="entry name" value="Short-chain dehydrogenase reductase"/>
    <property type="match status" value="1"/>
</dbReference>
<feature type="domain" description="Ketoreductase" evidence="3">
    <location>
        <begin position="18"/>
        <end position="196"/>
    </location>
</feature>
<evidence type="ECO:0000313" key="5">
    <source>
        <dbReference type="Proteomes" id="UP000054683"/>
    </source>
</evidence>
<dbReference type="OrthoDB" id="8687320at2"/>
<proteinExistence type="inferred from homology"/>
<dbReference type="PRINTS" id="PR00080">
    <property type="entry name" value="SDRFAMILY"/>
</dbReference>
<dbReference type="NCBIfam" id="NF005559">
    <property type="entry name" value="PRK07231.1"/>
    <property type="match status" value="1"/>
</dbReference>
<evidence type="ECO:0000259" key="3">
    <source>
        <dbReference type="SMART" id="SM00822"/>
    </source>
</evidence>
<gene>
    <name evidence="4" type="ORF">AWB69_05331</name>
</gene>
<dbReference type="PANTHER" id="PTHR42760:SF133">
    <property type="entry name" value="3-OXOACYL-[ACYL-CARRIER-PROTEIN] REDUCTASE"/>
    <property type="match status" value="1"/>
</dbReference>
<dbReference type="GO" id="GO:0016616">
    <property type="term" value="F:oxidoreductase activity, acting on the CH-OH group of donors, NAD or NADP as acceptor"/>
    <property type="evidence" value="ECO:0007669"/>
    <property type="project" value="UniProtKB-ARBA"/>
</dbReference>
<evidence type="ECO:0000256" key="1">
    <source>
        <dbReference type="ARBA" id="ARBA00006484"/>
    </source>
</evidence>
<reference evidence="4 5" key="1">
    <citation type="submission" date="2016-01" db="EMBL/GenBank/DDBJ databases">
        <authorList>
            <person name="Oliw E.H."/>
        </authorList>
    </citation>
    <scope>NUCLEOTIDE SEQUENCE [LARGE SCALE GENOMIC DNA]</scope>
    <source>
        <strain evidence="4">LMG 27134</strain>
    </source>
</reference>